<dbReference type="InterPro" id="IPR039306">
    <property type="entry name" value="MYOB"/>
</dbReference>
<comment type="subcellular location">
    <subcellularLocation>
        <location evidence="1">Membrane</location>
        <topology evidence="1">Single-pass membrane protein</topology>
    </subcellularLocation>
</comment>
<feature type="coiled-coil region" evidence="5">
    <location>
        <begin position="95"/>
        <end position="125"/>
    </location>
</feature>
<dbReference type="EMBL" id="QGKW02000717">
    <property type="protein sequence ID" value="KAF2597295.1"/>
    <property type="molecule type" value="Genomic_DNA"/>
</dbReference>
<dbReference type="Pfam" id="PF04576">
    <property type="entry name" value="Zein-binding"/>
    <property type="match status" value="1"/>
</dbReference>
<evidence type="ECO:0000256" key="3">
    <source>
        <dbReference type="ARBA" id="ARBA00022989"/>
    </source>
</evidence>
<gene>
    <name evidence="7" type="ORF">F2Q68_00008793</name>
</gene>
<sequence>MTSVFPSPEESKQDDVRTNQGALFEILTTLMITMIYCKCRKTEVSIGTEIPDHEQIGDIQSHQLIPDDNDHELHNAMFHLGGRGSLDRMGCLEGLLNMEKLKSELEEERKALNAVYEELEEERSVSTTAANKTMAI</sequence>
<evidence type="ECO:0000313" key="7">
    <source>
        <dbReference type="EMBL" id="KAF2597295.1"/>
    </source>
</evidence>
<protein>
    <recommendedName>
        <fullName evidence="6">GTD-binding domain-containing protein</fullName>
    </recommendedName>
</protein>
<evidence type="ECO:0000313" key="8">
    <source>
        <dbReference type="Proteomes" id="UP000712281"/>
    </source>
</evidence>
<dbReference type="Proteomes" id="UP000712281">
    <property type="component" value="Unassembled WGS sequence"/>
</dbReference>
<evidence type="ECO:0000256" key="5">
    <source>
        <dbReference type="SAM" id="Coils"/>
    </source>
</evidence>
<evidence type="ECO:0000256" key="1">
    <source>
        <dbReference type="ARBA" id="ARBA00004167"/>
    </source>
</evidence>
<evidence type="ECO:0000256" key="2">
    <source>
        <dbReference type="ARBA" id="ARBA00022692"/>
    </source>
</evidence>
<name>A0A8S9KS64_BRACR</name>
<proteinExistence type="predicted"/>
<feature type="domain" description="GTD-binding" evidence="6">
    <location>
        <begin position="100"/>
        <end position="135"/>
    </location>
</feature>
<keyword evidence="2" id="KW-0812">Transmembrane</keyword>
<organism evidence="7 8">
    <name type="scientific">Brassica cretica</name>
    <name type="common">Mustard</name>
    <dbReference type="NCBI Taxonomy" id="69181"/>
    <lineage>
        <taxon>Eukaryota</taxon>
        <taxon>Viridiplantae</taxon>
        <taxon>Streptophyta</taxon>
        <taxon>Embryophyta</taxon>
        <taxon>Tracheophyta</taxon>
        <taxon>Spermatophyta</taxon>
        <taxon>Magnoliopsida</taxon>
        <taxon>eudicotyledons</taxon>
        <taxon>Gunneridae</taxon>
        <taxon>Pentapetalae</taxon>
        <taxon>rosids</taxon>
        <taxon>malvids</taxon>
        <taxon>Brassicales</taxon>
        <taxon>Brassicaceae</taxon>
        <taxon>Brassiceae</taxon>
        <taxon>Brassica</taxon>
    </lineage>
</organism>
<keyword evidence="3" id="KW-1133">Transmembrane helix</keyword>
<comment type="caution">
    <text evidence="7">The sequence shown here is derived from an EMBL/GenBank/DDBJ whole genome shotgun (WGS) entry which is preliminary data.</text>
</comment>
<keyword evidence="5" id="KW-0175">Coiled coil</keyword>
<dbReference type="PANTHER" id="PTHR31448">
    <property type="entry name" value="MYOSIN-BINDING PROTEIN 2"/>
    <property type="match status" value="1"/>
</dbReference>
<dbReference type="PANTHER" id="PTHR31448:SF3">
    <property type="entry name" value="MYOSIN-BINDING PROTEIN 2"/>
    <property type="match status" value="1"/>
</dbReference>
<dbReference type="GO" id="GO:0016020">
    <property type="term" value="C:membrane"/>
    <property type="evidence" value="ECO:0007669"/>
    <property type="project" value="UniProtKB-SubCell"/>
</dbReference>
<dbReference type="AlphaFoldDB" id="A0A8S9KS64"/>
<reference evidence="7" key="1">
    <citation type="submission" date="2019-12" db="EMBL/GenBank/DDBJ databases">
        <title>Genome sequencing and annotation of Brassica cretica.</title>
        <authorList>
            <person name="Studholme D.J."/>
            <person name="Sarris P.F."/>
        </authorList>
    </citation>
    <scope>NUCLEOTIDE SEQUENCE</scope>
    <source>
        <strain evidence="7">PFS-001/15</strain>
        <tissue evidence="7">Leaf</tissue>
    </source>
</reference>
<keyword evidence="4" id="KW-0472">Membrane</keyword>
<evidence type="ECO:0000259" key="6">
    <source>
        <dbReference type="Pfam" id="PF04576"/>
    </source>
</evidence>
<accession>A0A8S9KS64</accession>
<dbReference type="InterPro" id="IPR007656">
    <property type="entry name" value="GTD-bd"/>
</dbReference>
<dbReference type="GO" id="GO:0080115">
    <property type="term" value="F:myosin XI tail binding"/>
    <property type="evidence" value="ECO:0007669"/>
    <property type="project" value="UniProtKB-ARBA"/>
</dbReference>
<evidence type="ECO:0000256" key="4">
    <source>
        <dbReference type="ARBA" id="ARBA00023136"/>
    </source>
</evidence>